<evidence type="ECO:0000256" key="5">
    <source>
        <dbReference type="ARBA" id="ARBA00023242"/>
    </source>
</evidence>
<keyword evidence="5" id="KW-0539">Nucleus</keyword>
<dbReference type="Pfam" id="PF00847">
    <property type="entry name" value="AP2"/>
    <property type="match status" value="1"/>
</dbReference>
<gene>
    <name evidence="8" type="ORF">CSSPTR1EN2_LOCUS19233</name>
</gene>
<evidence type="ECO:0000256" key="3">
    <source>
        <dbReference type="ARBA" id="ARBA00023125"/>
    </source>
</evidence>
<evidence type="ECO:0000313" key="9">
    <source>
        <dbReference type="Proteomes" id="UP001497512"/>
    </source>
</evidence>
<evidence type="ECO:0000256" key="6">
    <source>
        <dbReference type="SAM" id="MobiDB-lite"/>
    </source>
</evidence>
<protein>
    <recommendedName>
        <fullName evidence="7">AP2/ERF domain-containing protein</fullName>
    </recommendedName>
</protein>
<accession>A0ABP0USC3</accession>
<dbReference type="SMART" id="SM00380">
    <property type="entry name" value="AP2"/>
    <property type="match status" value="1"/>
</dbReference>
<dbReference type="PROSITE" id="PS51032">
    <property type="entry name" value="AP2_ERF"/>
    <property type="match status" value="1"/>
</dbReference>
<proteinExistence type="predicted"/>
<evidence type="ECO:0000256" key="4">
    <source>
        <dbReference type="ARBA" id="ARBA00023163"/>
    </source>
</evidence>
<reference evidence="8" key="1">
    <citation type="submission" date="2024-02" db="EMBL/GenBank/DDBJ databases">
        <authorList>
            <consortium name="ELIXIR-Norway"/>
            <consortium name="Elixir Norway"/>
        </authorList>
    </citation>
    <scope>NUCLEOTIDE SEQUENCE</scope>
</reference>
<dbReference type="CDD" id="cd00018">
    <property type="entry name" value="AP2"/>
    <property type="match status" value="1"/>
</dbReference>
<dbReference type="InterPro" id="IPR016177">
    <property type="entry name" value="DNA-bd_dom_sf"/>
</dbReference>
<keyword evidence="3" id="KW-0238">DNA-binding</keyword>
<keyword evidence="4" id="KW-0804">Transcription</keyword>
<organism evidence="8 9">
    <name type="scientific">Sphagnum troendelagicum</name>
    <dbReference type="NCBI Taxonomy" id="128251"/>
    <lineage>
        <taxon>Eukaryota</taxon>
        <taxon>Viridiplantae</taxon>
        <taxon>Streptophyta</taxon>
        <taxon>Embryophyta</taxon>
        <taxon>Bryophyta</taxon>
        <taxon>Sphagnophytina</taxon>
        <taxon>Sphagnopsida</taxon>
        <taxon>Sphagnales</taxon>
        <taxon>Sphagnaceae</taxon>
        <taxon>Sphagnum</taxon>
    </lineage>
</organism>
<dbReference type="Proteomes" id="UP001497512">
    <property type="component" value="Chromosome 6"/>
</dbReference>
<evidence type="ECO:0000256" key="1">
    <source>
        <dbReference type="ARBA" id="ARBA00004123"/>
    </source>
</evidence>
<name>A0ABP0USC3_9BRYO</name>
<dbReference type="SUPFAM" id="SSF54171">
    <property type="entry name" value="DNA-binding domain"/>
    <property type="match status" value="1"/>
</dbReference>
<keyword evidence="9" id="KW-1185">Reference proteome</keyword>
<feature type="domain" description="AP2/ERF" evidence="7">
    <location>
        <begin position="237"/>
        <end position="294"/>
    </location>
</feature>
<dbReference type="PRINTS" id="PR00367">
    <property type="entry name" value="ETHRSPELEMNT"/>
</dbReference>
<dbReference type="EMBL" id="OZ019898">
    <property type="protein sequence ID" value="CAK9228593.1"/>
    <property type="molecule type" value="Genomic_DNA"/>
</dbReference>
<dbReference type="PANTHER" id="PTHR31194">
    <property type="entry name" value="SHN SHINE , DNA BINDING / TRANSCRIPTION FACTOR"/>
    <property type="match status" value="1"/>
</dbReference>
<dbReference type="InterPro" id="IPR050913">
    <property type="entry name" value="AP2/ERF_ERF"/>
</dbReference>
<dbReference type="InterPro" id="IPR001471">
    <property type="entry name" value="AP2/ERF_dom"/>
</dbReference>
<evidence type="ECO:0000259" key="7">
    <source>
        <dbReference type="PROSITE" id="PS51032"/>
    </source>
</evidence>
<dbReference type="PANTHER" id="PTHR31194:SF140">
    <property type="entry name" value="ETHYLENE-RESPONSIVE TRANSCRIPTION FACTOR CRF2"/>
    <property type="match status" value="1"/>
</dbReference>
<feature type="region of interest" description="Disordered" evidence="6">
    <location>
        <begin position="149"/>
        <end position="190"/>
    </location>
</feature>
<dbReference type="InterPro" id="IPR036955">
    <property type="entry name" value="AP2/ERF_dom_sf"/>
</dbReference>
<keyword evidence="2" id="KW-0805">Transcription regulation</keyword>
<feature type="region of interest" description="Disordered" evidence="6">
    <location>
        <begin position="60"/>
        <end position="86"/>
    </location>
</feature>
<sequence length="552" mass="60852">MPGPQSLPPRSLTICRSTLPKISKKVVVKRELLMDDSDEEDEEWDSRTRIRPRKVRVICTDPDATDSSSEEEGSSSFRHNHFTLGGLPQRRNVQEIGFRADLYSPSSESDSEDEEGGAAEVPSYHSVFTATAMKCGFNCARSSTFLEKEPSKFGTTSAGSWQMKKKKKKAEEKKVAKKSSKKEPASEKSCIVKSSTTTTVVKKMGTGDFLSSQTGSRAGSIEFQKTGEEGSGGKPRKYRGVRQRPWGKWAAEIRDPSKGVRLWLGTYETAEEAAHAYDKAAREIRGSEARTNFQGVVVPLAGAGPLLQVQSKAENRNAEDECQRKLTDSPEKEIASKAMIRSDHIADSADEDIATEMMEQCSDIYDGSLDHPLEEQFNDFPHPADEECGFFVSSSSPSSVIDGCMSNFSAEHSLCSFPEITSEHSVCEQFLSGEDDSIEGCCLSESTVCLPQERIQDSAAEQQQAREQHGSSADSKLEVGEEELCDNAAMHLPQAYFEDVDFILDTLSCADGGQDEQMIDFSAISFDLLDDDGVDITDLVFDKTNSWFGRHQ</sequence>
<dbReference type="Gene3D" id="3.30.730.10">
    <property type="entry name" value="AP2/ERF domain"/>
    <property type="match status" value="1"/>
</dbReference>
<comment type="subcellular location">
    <subcellularLocation>
        <location evidence="1">Nucleus</location>
    </subcellularLocation>
</comment>
<evidence type="ECO:0000256" key="2">
    <source>
        <dbReference type="ARBA" id="ARBA00023015"/>
    </source>
</evidence>
<evidence type="ECO:0000313" key="8">
    <source>
        <dbReference type="EMBL" id="CAK9228593.1"/>
    </source>
</evidence>